<dbReference type="OrthoDB" id="3174977at2"/>
<organism evidence="3 4">
    <name type="scientific">Actinomadura soli</name>
    <dbReference type="NCBI Taxonomy" id="2508997"/>
    <lineage>
        <taxon>Bacteria</taxon>
        <taxon>Bacillati</taxon>
        <taxon>Actinomycetota</taxon>
        <taxon>Actinomycetes</taxon>
        <taxon>Streptosporangiales</taxon>
        <taxon>Thermomonosporaceae</taxon>
        <taxon>Actinomadura</taxon>
    </lineage>
</organism>
<dbReference type="PROSITE" id="PS51318">
    <property type="entry name" value="TAT"/>
    <property type="match status" value="1"/>
</dbReference>
<sequence length="370" mass="40051">MRTPLIERRRFLAATAALPVVAVSGVPAWAADGAATRTTDDERRARRVLDDLIARDGLPGAQAVVTRPGGRTTQVLAGAGDLRTGRPYPHDARLRTASNTKTFTATTVLQLVAEGRLALDEPISRRLPWVPGKATVRQVLRHESGFHDFTEDVNEHARGHYRARDLARGALRRPSRFEPGERWEYCNTNYVLAGLLIEAVTGRPAENEITRRVIRPLGLRHTFWPRYPEQGLRGPHARAYMPPGHTEVNWINTSVVGTAGALVSTGRELNTFFRALLGGRLLPPAMLAEMRRTVPADIAEGARYGLGLASFPLPGGGVFWGHGGTIEGTRTRGGVTGAGLAVTVAVNEIAADPHGSQHLMDAAAAILRSH</sequence>
<evidence type="ECO:0000313" key="4">
    <source>
        <dbReference type="Proteomes" id="UP000309174"/>
    </source>
</evidence>
<feature type="signal peptide" evidence="1">
    <location>
        <begin position="1"/>
        <end position="30"/>
    </location>
</feature>
<dbReference type="EMBL" id="VCKW01000031">
    <property type="protein sequence ID" value="TMR04339.1"/>
    <property type="molecule type" value="Genomic_DNA"/>
</dbReference>
<comment type="caution">
    <text evidence="3">The sequence shown here is derived from an EMBL/GenBank/DDBJ whole genome shotgun (WGS) entry which is preliminary data.</text>
</comment>
<dbReference type="InterPro" id="IPR001466">
    <property type="entry name" value="Beta-lactam-related"/>
</dbReference>
<dbReference type="InterPro" id="IPR050491">
    <property type="entry name" value="AmpC-like"/>
</dbReference>
<feature type="domain" description="Beta-lactamase-related" evidence="2">
    <location>
        <begin position="46"/>
        <end position="347"/>
    </location>
</feature>
<protein>
    <submittedName>
        <fullName evidence="3">Beta-lactamase family protein</fullName>
    </submittedName>
</protein>
<proteinExistence type="predicted"/>
<dbReference type="RefSeq" id="WP_138644558.1">
    <property type="nucleotide sequence ID" value="NZ_VCKW01000031.1"/>
</dbReference>
<gene>
    <name evidence="3" type="ORF">ETD83_08650</name>
</gene>
<dbReference type="InterPro" id="IPR006311">
    <property type="entry name" value="TAT_signal"/>
</dbReference>
<name>A0A5C4JG54_9ACTN</name>
<dbReference type="InterPro" id="IPR019546">
    <property type="entry name" value="TAT_signal_bac_arc"/>
</dbReference>
<evidence type="ECO:0000259" key="2">
    <source>
        <dbReference type="Pfam" id="PF00144"/>
    </source>
</evidence>
<keyword evidence="1" id="KW-0732">Signal</keyword>
<evidence type="ECO:0000256" key="1">
    <source>
        <dbReference type="SAM" id="SignalP"/>
    </source>
</evidence>
<feature type="chain" id="PRO_5023051259" evidence="1">
    <location>
        <begin position="31"/>
        <end position="370"/>
    </location>
</feature>
<dbReference type="SUPFAM" id="SSF56601">
    <property type="entry name" value="beta-lactamase/transpeptidase-like"/>
    <property type="match status" value="1"/>
</dbReference>
<reference evidence="3 4" key="1">
    <citation type="submission" date="2019-05" db="EMBL/GenBank/DDBJ databases">
        <title>Draft genome sequence of Actinomadura sp. 14C53.</title>
        <authorList>
            <person name="Saricaoglu S."/>
            <person name="Isik K."/>
        </authorList>
    </citation>
    <scope>NUCLEOTIDE SEQUENCE [LARGE SCALE GENOMIC DNA]</scope>
    <source>
        <strain evidence="3 4">14C53</strain>
    </source>
</reference>
<dbReference type="AlphaFoldDB" id="A0A5C4JG54"/>
<accession>A0A5C4JG54</accession>
<keyword evidence="4" id="KW-1185">Reference proteome</keyword>
<evidence type="ECO:0000313" key="3">
    <source>
        <dbReference type="EMBL" id="TMR04339.1"/>
    </source>
</evidence>
<dbReference type="PANTHER" id="PTHR46825">
    <property type="entry name" value="D-ALANYL-D-ALANINE-CARBOXYPEPTIDASE/ENDOPEPTIDASE AMPH"/>
    <property type="match status" value="1"/>
</dbReference>
<dbReference type="NCBIfam" id="TIGR01409">
    <property type="entry name" value="TAT_signal_seq"/>
    <property type="match status" value="1"/>
</dbReference>
<dbReference type="Gene3D" id="3.40.710.10">
    <property type="entry name" value="DD-peptidase/beta-lactamase superfamily"/>
    <property type="match status" value="1"/>
</dbReference>
<dbReference type="InterPro" id="IPR012338">
    <property type="entry name" value="Beta-lactam/transpept-like"/>
</dbReference>
<dbReference type="PANTHER" id="PTHR46825:SF7">
    <property type="entry name" value="D-ALANYL-D-ALANINE CARBOXYPEPTIDASE"/>
    <property type="match status" value="1"/>
</dbReference>
<dbReference type="Proteomes" id="UP000309174">
    <property type="component" value="Unassembled WGS sequence"/>
</dbReference>
<dbReference type="Pfam" id="PF00144">
    <property type="entry name" value="Beta-lactamase"/>
    <property type="match status" value="1"/>
</dbReference>